<sequence>MTLARLDLTADRHRRSPRVGDADASADSTLDEIQDCTCVEFCDEDPKTACGLSGRRHVHPASQGAGFAPCPAHPMPW</sequence>
<reference evidence="2 3" key="1">
    <citation type="submission" date="2023-12" db="EMBL/GenBank/DDBJ databases">
        <title>30 novel species of actinomycetes from the DSMZ collection.</title>
        <authorList>
            <person name="Nouioui I."/>
        </authorList>
    </citation>
    <scope>NUCLEOTIDE SEQUENCE [LARGE SCALE GENOMIC DNA]</scope>
    <source>
        <strain evidence="2 3">DSM 41528</strain>
    </source>
</reference>
<feature type="region of interest" description="Disordered" evidence="1">
    <location>
        <begin position="1"/>
        <end position="26"/>
    </location>
</feature>
<protein>
    <submittedName>
        <fullName evidence="2">Uncharacterized protein</fullName>
    </submittedName>
</protein>
<dbReference type="EMBL" id="JAZBJP010000025">
    <property type="protein sequence ID" value="MEE4423395.1"/>
    <property type="molecule type" value="Genomic_DNA"/>
</dbReference>
<keyword evidence="3" id="KW-1185">Reference proteome</keyword>
<evidence type="ECO:0000313" key="3">
    <source>
        <dbReference type="Proteomes" id="UP001307760"/>
    </source>
</evidence>
<comment type="caution">
    <text evidence="2">The sequence shown here is derived from an EMBL/GenBank/DDBJ whole genome shotgun (WGS) entry which is preliminary data.</text>
</comment>
<proteinExistence type="predicted"/>
<name>A0ABU7NWZ7_9ACTN</name>
<evidence type="ECO:0000313" key="2">
    <source>
        <dbReference type="EMBL" id="MEE4423395.1"/>
    </source>
</evidence>
<dbReference type="Proteomes" id="UP001307760">
    <property type="component" value="Unassembled WGS sequence"/>
</dbReference>
<feature type="region of interest" description="Disordered" evidence="1">
    <location>
        <begin position="53"/>
        <end position="77"/>
    </location>
</feature>
<evidence type="ECO:0000256" key="1">
    <source>
        <dbReference type="SAM" id="MobiDB-lite"/>
    </source>
</evidence>
<accession>A0ABU7NWZ7</accession>
<organism evidence="2 3">
    <name type="scientific">Streptomyces bugieae</name>
    <dbReference type="NCBI Taxonomy" id="3098223"/>
    <lineage>
        <taxon>Bacteria</taxon>
        <taxon>Bacillati</taxon>
        <taxon>Actinomycetota</taxon>
        <taxon>Actinomycetes</taxon>
        <taxon>Kitasatosporales</taxon>
        <taxon>Streptomycetaceae</taxon>
        <taxon>Streptomyces</taxon>
    </lineage>
</organism>
<dbReference type="RefSeq" id="WP_330823208.1">
    <property type="nucleotide sequence ID" value="NZ_JAZBJP010000025.1"/>
</dbReference>
<gene>
    <name evidence="2" type="ORF">V2J85_29295</name>
</gene>